<name>A0AAV2BCE1_9ARAC</name>
<evidence type="ECO:0000313" key="2">
    <source>
        <dbReference type="EMBL" id="CAL1293619.1"/>
    </source>
</evidence>
<gene>
    <name evidence="2" type="ORF">LARSCL_LOCUS18300</name>
</gene>
<dbReference type="Proteomes" id="UP001497382">
    <property type="component" value="Unassembled WGS sequence"/>
</dbReference>
<keyword evidence="3" id="KW-1185">Reference proteome</keyword>
<reference evidence="2 3" key="1">
    <citation type="submission" date="2024-04" db="EMBL/GenBank/DDBJ databases">
        <authorList>
            <person name="Rising A."/>
            <person name="Reimegard J."/>
            <person name="Sonavane S."/>
            <person name="Akerstrom W."/>
            <person name="Nylinder S."/>
            <person name="Hedman E."/>
            <person name="Kallberg Y."/>
        </authorList>
    </citation>
    <scope>NUCLEOTIDE SEQUENCE [LARGE SCALE GENOMIC DNA]</scope>
</reference>
<dbReference type="AlphaFoldDB" id="A0AAV2BCE1"/>
<evidence type="ECO:0000256" key="1">
    <source>
        <dbReference type="SAM" id="MobiDB-lite"/>
    </source>
</evidence>
<comment type="caution">
    <text evidence="2">The sequence shown here is derived from an EMBL/GenBank/DDBJ whole genome shotgun (WGS) entry which is preliminary data.</text>
</comment>
<proteinExistence type="predicted"/>
<accession>A0AAV2BCE1</accession>
<feature type="compositionally biased region" description="Basic residues" evidence="1">
    <location>
        <begin position="136"/>
        <end position="149"/>
    </location>
</feature>
<organism evidence="2 3">
    <name type="scientific">Larinioides sclopetarius</name>
    <dbReference type="NCBI Taxonomy" id="280406"/>
    <lineage>
        <taxon>Eukaryota</taxon>
        <taxon>Metazoa</taxon>
        <taxon>Ecdysozoa</taxon>
        <taxon>Arthropoda</taxon>
        <taxon>Chelicerata</taxon>
        <taxon>Arachnida</taxon>
        <taxon>Araneae</taxon>
        <taxon>Araneomorphae</taxon>
        <taxon>Entelegynae</taxon>
        <taxon>Araneoidea</taxon>
        <taxon>Araneidae</taxon>
        <taxon>Larinioides</taxon>
    </lineage>
</organism>
<sequence length="178" mass="19488">MNPTAPTNSLNMMNDPVFLNSLATIIQNYNTQQQNRFPTPGEVVENTFPELVGDTVTPNLLHFQRSSENVTNLATSNSLDCNTSENVTNLPLPNSLNTSENVTNLAFPNLVEDEDDGTQKEDDSPTDSSGLDSGHRKEKGKSNRKRSKKSGTYQTCRAISCKGSPIKKKQKMPVRGGS</sequence>
<evidence type="ECO:0000313" key="3">
    <source>
        <dbReference type="Proteomes" id="UP001497382"/>
    </source>
</evidence>
<dbReference type="EMBL" id="CAXIEN010000331">
    <property type="protein sequence ID" value="CAL1293619.1"/>
    <property type="molecule type" value="Genomic_DNA"/>
</dbReference>
<feature type="region of interest" description="Disordered" evidence="1">
    <location>
        <begin position="113"/>
        <end position="154"/>
    </location>
</feature>
<protein>
    <submittedName>
        <fullName evidence="2">Uncharacterized protein</fullName>
    </submittedName>
</protein>